<sequence length="447" mass="51511">MSKVRLLIECTYVFENPKMKSGIQRVVRNVINNLNEIESYDYELIPVAFKGAELYQVVNLDVSSTDSLVKKLQSFLTKVRHRYWHYFGVLSEHIPFSQSLVSRRLLYLVMRAVGLSFSLPLKLVNYISENHLEPKRALPLYPAKGDVLVLLDSSWHGDFFPHIEALKKQGVSLVSVIYDLIPLTHPQFCDEHLVDVFENWFSWIANKADGYMCISNTIKEQVQLSIAERLSQRQVEQRWFSSFYLGSDLDEVVGDGEVRNSLKSIFVRSASVYSTVSTIEPRKNHAYQLDAFELLWQQGVDVRLCIVGKVGWKCKHLIDRIRNHPEYNTRLFMFNDLTDDELLYTYNESKSLVFTSYVEGFGLPLVEASQRNLRVICSDIPVFKEVGGNNFSYCDLYSPSSLARIICDYESSGVFPAEGVMDGKWLSWRQSTQQFVSHLISKLKETQ</sequence>
<dbReference type="RefSeq" id="WP_237444974.1">
    <property type="nucleotide sequence ID" value="NZ_CAKLPX010000003.1"/>
</dbReference>
<keyword evidence="3" id="KW-1185">Reference proteome</keyword>
<dbReference type="EMBL" id="CAKLPX010000003">
    <property type="protein sequence ID" value="CAH0992279.1"/>
    <property type="molecule type" value="Genomic_DNA"/>
</dbReference>
<dbReference type="Gene3D" id="3.40.50.2000">
    <property type="entry name" value="Glycogen Phosphorylase B"/>
    <property type="match status" value="1"/>
</dbReference>
<feature type="domain" description="Glycosyl transferase family 1" evidence="1">
    <location>
        <begin position="275"/>
        <end position="406"/>
    </location>
</feature>
<accession>A0ABM9AGE2</accession>
<evidence type="ECO:0000313" key="3">
    <source>
        <dbReference type="Proteomes" id="UP000838100"/>
    </source>
</evidence>
<dbReference type="CDD" id="cd03809">
    <property type="entry name" value="GT4_MtfB-like"/>
    <property type="match status" value="1"/>
</dbReference>
<dbReference type="PANTHER" id="PTHR46401">
    <property type="entry name" value="GLYCOSYLTRANSFERASE WBBK-RELATED"/>
    <property type="match status" value="1"/>
</dbReference>
<organism evidence="2 3">
    <name type="scientific">Sinobacterium norvegicum</name>
    <dbReference type="NCBI Taxonomy" id="1641715"/>
    <lineage>
        <taxon>Bacteria</taxon>
        <taxon>Pseudomonadati</taxon>
        <taxon>Pseudomonadota</taxon>
        <taxon>Gammaproteobacteria</taxon>
        <taxon>Cellvibrionales</taxon>
        <taxon>Spongiibacteraceae</taxon>
        <taxon>Sinobacterium</taxon>
    </lineage>
</organism>
<comment type="caution">
    <text evidence="2">The sequence shown here is derived from an EMBL/GenBank/DDBJ whole genome shotgun (WGS) entry which is preliminary data.</text>
</comment>
<reference evidence="2" key="1">
    <citation type="submission" date="2021-12" db="EMBL/GenBank/DDBJ databases">
        <authorList>
            <person name="Rodrigo-Torres L."/>
            <person name="Arahal R. D."/>
            <person name="Lucena T."/>
        </authorList>
    </citation>
    <scope>NUCLEOTIDE SEQUENCE</scope>
    <source>
        <strain evidence="2">CECT 8267</strain>
    </source>
</reference>
<evidence type="ECO:0000313" key="2">
    <source>
        <dbReference type="EMBL" id="CAH0992279.1"/>
    </source>
</evidence>
<protein>
    <recommendedName>
        <fullName evidence="1">Glycosyl transferase family 1 domain-containing protein</fullName>
    </recommendedName>
</protein>
<name>A0ABM9AGE2_9GAMM</name>
<gene>
    <name evidence="2" type="ORF">SIN8267_02398</name>
</gene>
<dbReference type="SUPFAM" id="SSF53756">
    <property type="entry name" value="UDP-Glycosyltransferase/glycogen phosphorylase"/>
    <property type="match status" value="1"/>
</dbReference>
<dbReference type="InterPro" id="IPR001296">
    <property type="entry name" value="Glyco_trans_1"/>
</dbReference>
<proteinExistence type="predicted"/>
<dbReference type="PANTHER" id="PTHR46401:SF9">
    <property type="entry name" value="MANNOSYLTRANSFERASE A"/>
    <property type="match status" value="1"/>
</dbReference>
<dbReference type="Proteomes" id="UP000838100">
    <property type="component" value="Unassembled WGS sequence"/>
</dbReference>
<dbReference type="Pfam" id="PF00534">
    <property type="entry name" value="Glycos_transf_1"/>
    <property type="match status" value="1"/>
</dbReference>
<evidence type="ECO:0000259" key="1">
    <source>
        <dbReference type="Pfam" id="PF00534"/>
    </source>
</evidence>